<gene>
    <name evidence="1" type="ORF">DCAF_LOCUS24048</name>
</gene>
<proteinExistence type="predicted"/>
<sequence>MVYRRFLECSQKKCLLVRLIPLLDREVIPLQLDQLNHLKHHTSRDRQRPRFDHLSA</sequence>
<feature type="non-terminal residue" evidence="1">
    <location>
        <position position="56"/>
    </location>
</feature>
<organism evidence="1 2">
    <name type="scientific">Dovyalis caffra</name>
    <dbReference type="NCBI Taxonomy" id="77055"/>
    <lineage>
        <taxon>Eukaryota</taxon>
        <taxon>Viridiplantae</taxon>
        <taxon>Streptophyta</taxon>
        <taxon>Embryophyta</taxon>
        <taxon>Tracheophyta</taxon>
        <taxon>Spermatophyta</taxon>
        <taxon>Magnoliopsida</taxon>
        <taxon>eudicotyledons</taxon>
        <taxon>Gunneridae</taxon>
        <taxon>Pentapetalae</taxon>
        <taxon>rosids</taxon>
        <taxon>fabids</taxon>
        <taxon>Malpighiales</taxon>
        <taxon>Salicaceae</taxon>
        <taxon>Flacourtieae</taxon>
        <taxon>Dovyalis</taxon>
    </lineage>
</organism>
<dbReference type="AlphaFoldDB" id="A0AAV1SM45"/>
<accession>A0AAV1SM45</accession>
<dbReference type="Proteomes" id="UP001314170">
    <property type="component" value="Unassembled WGS sequence"/>
</dbReference>
<dbReference type="EMBL" id="CAWUPB010001189">
    <property type="protein sequence ID" value="CAK7351889.1"/>
    <property type="molecule type" value="Genomic_DNA"/>
</dbReference>
<reference evidence="1 2" key="1">
    <citation type="submission" date="2024-01" db="EMBL/GenBank/DDBJ databases">
        <authorList>
            <person name="Waweru B."/>
        </authorList>
    </citation>
    <scope>NUCLEOTIDE SEQUENCE [LARGE SCALE GENOMIC DNA]</scope>
</reference>
<evidence type="ECO:0000313" key="1">
    <source>
        <dbReference type="EMBL" id="CAK7351889.1"/>
    </source>
</evidence>
<evidence type="ECO:0000313" key="2">
    <source>
        <dbReference type="Proteomes" id="UP001314170"/>
    </source>
</evidence>
<protein>
    <submittedName>
        <fullName evidence="1">Uncharacterized protein</fullName>
    </submittedName>
</protein>
<keyword evidence="2" id="KW-1185">Reference proteome</keyword>
<comment type="caution">
    <text evidence="1">The sequence shown here is derived from an EMBL/GenBank/DDBJ whole genome shotgun (WGS) entry which is preliminary data.</text>
</comment>
<name>A0AAV1SM45_9ROSI</name>